<evidence type="ECO:0000259" key="2">
    <source>
        <dbReference type="Pfam" id="PF01498"/>
    </source>
</evidence>
<dbReference type="InterPro" id="IPR009057">
    <property type="entry name" value="Homeodomain-like_sf"/>
</dbReference>
<dbReference type="AlphaFoldDB" id="A0A6A6D9S5"/>
<dbReference type="EMBL" id="ML994759">
    <property type="protein sequence ID" value="KAF2174949.1"/>
    <property type="molecule type" value="Genomic_DNA"/>
</dbReference>
<reference evidence="3" key="1">
    <citation type="journal article" date="2020" name="Stud. Mycol.">
        <title>101 Dothideomycetes genomes: a test case for predicting lifestyles and emergence of pathogens.</title>
        <authorList>
            <person name="Haridas S."/>
            <person name="Albert R."/>
            <person name="Binder M."/>
            <person name="Bloem J."/>
            <person name="Labutti K."/>
            <person name="Salamov A."/>
            <person name="Andreopoulos B."/>
            <person name="Baker S."/>
            <person name="Barry K."/>
            <person name="Bills G."/>
            <person name="Bluhm B."/>
            <person name="Cannon C."/>
            <person name="Castanera R."/>
            <person name="Culley D."/>
            <person name="Daum C."/>
            <person name="Ezra D."/>
            <person name="Gonzalez J."/>
            <person name="Henrissat B."/>
            <person name="Kuo A."/>
            <person name="Liang C."/>
            <person name="Lipzen A."/>
            <person name="Lutzoni F."/>
            <person name="Magnuson J."/>
            <person name="Mondo S."/>
            <person name="Nolan M."/>
            <person name="Ohm R."/>
            <person name="Pangilinan J."/>
            <person name="Park H.-J."/>
            <person name="Ramirez L."/>
            <person name="Alfaro M."/>
            <person name="Sun H."/>
            <person name="Tritt A."/>
            <person name="Yoshinaga Y."/>
            <person name="Zwiers L.-H."/>
            <person name="Turgeon B."/>
            <person name="Goodwin S."/>
            <person name="Spatafora J."/>
            <person name="Crous P."/>
            <person name="Grigoriev I."/>
        </authorList>
    </citation>
    <scope>NUCLEOTIDE SEQUENCE</scope>
    <source>
        <strain evidence="3">CBS 207.26</strain>
    </source>
</reference>
<evidence type="ECO:0000313" key="3">
    <source>
        <dbReference type="EMBL" id="KAF2174949.1"/>
    </source>
</evidence>
<dbReference type="SUPFAM" id="SSF46689">
    <property type="entry name" value="Homeodomain-like"/>
    <property type="match status" value="1"/>
</dbReference>
<name>A0A6A6D9S5_9PEZI</name>
<dbReference type="GO" id="GO:0006313">
    <property type="term" value="P:DNA transposition"/>
    <property type="evidence" value="ECO:0007669"/>
    <property type="project" value="InterPro"/>
</dbReference>
<dbReference type="Pfam" id="PF01498">
    <property type="entry name" value="HTH_Tnp_Tc3_2"/>
    <property type="match status" value="1"/>
</dbReference>
<feature type="domain" description="Transposase Tc1-like" evidence="2">
    <location>
        <begin position="103"/>
        <end position="162"/>
    </location>
</feature>
<dbReference type="Proteomes" id="UP000800200">
    <property type="component" value="Unassembled WGS sequence"/>
</dbReference>
<dbReference type="InterPro" id="IPR002492">
    <property type="entry name" value="Transposase_Tc1-like"/>
</dbReference>
<gene>
    <name evidence="3" type="ORF">K469DRAFT_612653</name>
</gene>
<dbReference type="GO" id="GO:0003677">
    <property type="term" value="F:DNA binding"/>
    <property type="evidence" value="ECO:0007669"/>
    <property type="project" value="InterPro"/>
</dbReference>
<feature type="region of interest" description="Disordered" evidence="1">
    <location>
        <begin position="1"/>
        <end position="30"/>
    </location>
</feature>
<organism evidence="3 4">
    <name type="scientific">Zopfia rhizophila CBS 207.26</name>
    <dbReference type="NCBI Taxonomy" id="1314779"/>
    <lineage>
        <taxon>Eukaryota</taxon>
        <taxon>Fungi</taxon>
        <taxon>Dikarya</taxon>
        <taxon>Ascomycota</taxon>
        <taxon>Pezizomycotina</taxon>
        <taxon>Dothideomycetes</taxon>
        <taxon>Dothideomycetes incertae sedis</taxon>
        <taxon>Zopfiaceae</taxon>
        <taxon>Zopfia</taxon>
    </lineage>
</organism>
<sequence>MRERQARRSSILPPPPPPIKKPHAKHDPATRAQAIALHTEGVPNSRIREATGLGRSTIKDIVKEAKARGYDPEVSKTVTMAHVIDKPRSGRPCKGDEEIQQVIIEKVTLNRYGREKGCEQIANELNEIRPPDNPISATTVWRLLRTAGFRKTKPTRKPGLSP</sequence>
<accession>A0A6A6D9S5</accession>
<proteinExistence type="predicted"/>
<dbReference type="OrthoDB" id="5415741at2759"/>
<evidence type="ECO:0000256" key="1">
    <source>
        <dbReference type="SAM" id="MobiDB-lite"/>
    </source>
</evidence>
<protein>
    <recommendedName>
        <fullName evidence="2">Transposase Tc1-like domain-containing protein</fullName>
    </recommendedName>
</protein>
<keyword evidence="4" id="KW-1185">Reference proteome</keyword>
<evidence type="ECO:0000313" key="4">
    <source>
        <dbReference type="Proteomes" id="UP000800200"/>
    </source>
</evidence>
<dbReference type="GO" id="GO:0015074">
    <property type="term" value="P:DNA integration"/>
    <property type="evidence" value="ECO:0007669"/>
    <property type="project" value="InterPro"/>
</dbReference>